<comment type="caution">
    <text evidence="3">The sequence shown here is derived from an EMBL/GenBank/DDBJ whole genome shotgun (WGS) entry which is preliminary data.</text>
</comment>
<dbReference type="AlphaFoldDB" id="X0T1E9"/>
<keyword evidence="2" id="KW-0456">Lyase</keyword>
<dbReference type="CDD" id="cd06558">
    <property type="entry name" value="crotonase-like"/>
    <property type="match status" value="1"/>
</dbReference>
<dbReference type="PANTHER" id="PTHR11941:SF54">
    <property type="entry name" value="ENOYL-COA HYDRATASE, MITOCHONDRIAL"/>
    <property type="match status" value="1"/>
</dbReference>
<dbReference type="InterPro" id="IPR001753">
    <property type="entry name" value="Enoyl-CoA_hydra/iso"/>
</dbReference>
<dbReference type="InterPro" id="IPR029045">
    <property type="entry name" value="ClpP/crotonase-like_dom_sf"/>
</dbReference>
<dbReference type="InterPro" id="IPR018376">
    <property type="entry name" value="Enoyl-CoA_hyd/isom_CS"/>
</dbReference>
<gene>
    <name evidence="3" type="ORF">S01H1_02630</name>
</gene>
<evidence type="ECO:0000313" key="3">
    <source>
        <dbReference type="EMBL" id="GAF69890.1"/>
    </source>
</evidence>
<organism evidence="3">
    <name type="scientific">marine sediment metagenome</name>
    <dbReference type="NCBI Taxonomy" id="412755"/>
    <lineage>
        <taxon>unclassified sequences</taxon>
        <taxon>metagenomes</taxon>
        <taxon>ecological metagenomes</taxon>
    </lineage>
</organism>
<evidence type="ECO:0000256" key="1">
    <source>
        <dbReference type="ARBA" id="ARBA00005254"/>
    </source>
</evidence>
<accession>X0T1E9</accession>
<dbReference type="PROSITE" id="PS00166">
    <property type="entry name" value="ENOYL_COA_HYDRATASE"/>
    <property type="match status" value="1"/>
</dbReference>
<dbReference type="PANTHER" id="PTHR11941">
    <property type="entry name" value="ENOYL-COA HYDRATASE-RELATED"/>
    <property type="match status" value="1"/>
</dbReference>
<dbReference type="FunFam" id="3.90.226.10:FF:000009">
    <property type="entry name" value="Carnitinyl-CoA dehydratase"/>
    <property type="match status" value="1"/>
</dbReference>
<dbReference type="Gene3D" id="3.90.226.10">
    <property type="entry name" value="2-enoyl-CoA Hydratase, Chain A, domain 1"/>
    <property type="match status" value="1"/>
</dbReference>
<sequence length="241" mass="26603">MQWRVEMPDAVLYQKEGRIAILTINRPEALNAMNSDFFYDLDAAINRVNEDPEVYVAIITGAGDRAFSAGGDFTEMAAQLTPEQAERRKNRPWGALHGYGACQKPLIAAVNGLAFGGGCELALSCDMIVAAESATFAVPEQSWGIVAGVFLFKGPRNIPMKIAMEMLCTGDPITAQRAYEIGMVNRVVPKEQLMKEAKALAERVCRCAPLSLRAVKEFFYKGLDIPLEEAQRLHYSQYFEG</sequence>
<dbReference type="SUPFAM" id="SSF52096">
    <property type="entry name" value="ClpP/crotonase"/>
    <property type="match status" value="1"/>
</dbReference>
<name>X0T1E9_9ZZZZ</name>
<dbReference type="GO" id="GO:0016829">
    <property type="term" value="F:lyase activity"/>
    <property type="evidence" value="ECO:0007669"/>
    <property type="project" value="UniProtKB-KW"/>
</dbReference>
<feature type="non-terminal residue" evidence="3">
    <location>
        <position position="241"/>
    </location>
</feature>
<dbReference type="EMBL" id="BARS01001299">
    <property type="protein sequence ID" value="GAF69890.1"/>
    <property type="molecule type" value="Genomic_DNA"/>
</dbReference>
<proteinExistence type="inferred from homology"/>
<dbReference type="Pfam" id="PF00378">
    <property type="entry name" value="ECH_1"/>
    <property type="match status" value="1"/>
</dbReference>
<evidence type="ECO:0000256" key="2">
    <source>
        <dbReference type="ARBA" id="ARBA00023239"/>
    </source>
</evidence>
<evidence type="ECO:0008006" key="4">
    <source>
        <dbReference type="Google" id="ProtNLM"/>
    </source>
</evidence>
<reference evidence="3" key="1">
    <citation type="journal article" date="2014" name="Front. Microbiol.">
        <title>High frequency of phylogenetically diverse reductive dehalogenase-homologous genes in deep subseafloor sedimentary metagenomes.</title>
        <authorList>
            <person name="Kawai M."/>
            <person name="Futagami T."/>
            <person name="Toyoda A."/>
            <person name="Takaki Y."/>
            <person name="Nishi S."/>
            <person name="Hori S."/>
            <person name="Arai W."/>
            <person name="Tsubouchi T."/>
            <person name="Morono Y."/>
            <person name="Uchiyama I."/>
            <person name="Ito T."/>
            <person name="Fujiyama A."/>
            <person name="Inagaki F."/>
            <person name="Takami H."/>
        </authorList>
    </citation>
    <scope>NUCLEOTIDE SEQUENCE</scope>
    <source>
        <strain evidence="3">Expedition CK06-06</strain>
    </source>
</reference>
<protein>
    <recommendedName>
        <fullName evidence="4">Enoyl-CoA hydratase</fullName>
    </recommendedName>
</protein>
<comment type="similarity">
    <text evidence="1">Belongs to the enoyl-CoA hydratase/isomerase family.</text>
</comment>
<dbReference type="GO" id="GO:0006635">
    <property type="term" value="P:fatty acid beta-oxidation"/>
    <property type="evidence" value="ECO:0007669"/>
    <property type="project" value="TreeGrafter"/>
</dbReference>